<dbReference type="Proteomes" id="UP000256829">
    <property type="component" value="Unassembled WGS sequence"/>
</dbReference>
<feature type="signal peptide" evidence="1">
    <location>
        <begin position="1"/>
        <end position="27"/>
    </location>
</feature>
<gene>
    <name evidence="2" type="ORF">DX912_06880</name>
</gene>
<feature type="chain" id="PRO_5017569338" evidence="1">
    <location>
        <begin position="28"/>
        <end position="258"/>
    </location>
</feature>
<protein>
    <submittedName>
        <fullName evidence="2">Uncharacterized protein</fullName>
    </submittedName>
</protein>
<organism evidence="2 3">
    <name type="scientific">Lysobacter soli</name>
    <dbReference type="NCBI Taxonomy" id="453783"/>
    <lineage>
        <taxon>Bacteria</taxon>
        <taxon>Pseudomonadati</taxon>
        <taxon>Pseudomonadota</taxon>
        <taxon>Gammaproteobacteria</taxon>
        <taxon>Lysobacterales</taxon>
        <taxon>Lysobacteraceae</taxon>
        <taxon>Lysobacter</taxon>
    </lineage>
</organism>
<keyword evidence="3" id="KW-1185">Reference proteome</keyword>
<evidence type="ECO:0000313" key="2">
    <source>
        <dbReference type="EMBL" id="RDY68317.1"/>
    </source>
</evidence>
<evidence type="ECO:0000256" key="1">
    <source>
        <dbReference type="SAM" id="SignalP"/>
    </source>
</evidence>
<keyword evidence="1" id="KW-0732">Signal</keyword>
<reference evidence="2 3" key="1">
    <citation type="submission" date="2018-08" db="EMBL/GenBank/DDBJ databases">
        <title>Lysobacter soli KCTC 22011, whole genome shotgun sequence.</title>
        <authorList>
            <person name="Zhang X."/>
            <person name="Feng G."/>
            <person name="Zhu H."/>
        </authorList>
    </citation>
    <scope>NUCLEOTIDE SEQUENCE [LARGE SCALE GENOMIC DNA]</scope>
    <source>
        <strain evidence="2 3">KCTC 22011</strain>
    </source>
</reference>
<dbReference type="RefSeq" id="WP_115841742.1">
    <property type="nucleotide sequence ID" value="NZ_QTJR01000003.1"/>
</dbReference>
<proteinExistence type="predicted"/>
<sequence>MPTYIPSSAASRFSIAVLACCAAFVLASCGRRDAPVATATTPDAPKAETFAAPQDVFERDARAIVGISYPTGLDRYPALAKLLVAHAAARRAALDAALEKTPRPSVPFELTLRFSTAADAPRMFAVVADEELYTGGASSRPGREVFLWSPEENRLLSPEEMIPNPAAWARLHEQIRHLALEESASLSAPAAERAMQHVFVPRFNSSGRIAGLRFRTDDGGEVEVPGSELKPLVAPAYSGWFEDAPAVAAESPVATAKL</sequence>
<dbReference type="EMBL" id="QTJR01000003">
    <property type="protein sequence ID" value="RDY68317.1"/>
    <property type="molecule type" value="Genomic_DNA"/>
</dbReference>
<evidence type="ECO:0000313" key="3">
    <source>
        <dbReference type="Proteomes" id="UP000256829"/>
    </source>
</evidence>
<comment type="caution">
    <text evidence="2">The sequence shown here is derived from an EMBL/GenBank/DDBJ whole genome shotgun (WGS) entry which is preliminary data.</text>
</comment>
<dbReference type="AlphaFoldDB" id="A0A3D8VG05"/>
<name>A0A3D8VG05_9GAMM</name>
<accession>A0A3D8VG05</accession>